<proteinExistence type="predicted"/>
<dbReference type="AlphaFoldDB" id="A0A5B6WHI4"/>
<reference evidence="3" key="1">
    <citation type="journal article" date="2019" name="Plant Biotechnol. J.">
        <title>Genome sequencing of the Australian wild diploid species Gossypium australe highlights disease resistance and delayed gland morphogenesis.</title>
        <authorList>
            <person name="Cai Y."/>
            <person name="Cai X."/>
            <person name="Wang Q."/>
            <person name="Wang P."/>
            <person name="Zhang Y."/>
            <person name="Cai C."/>
            <person name="Xu Y."/>
            <person name="Wang K."/>
            <person name="Zhou Z."/>
            <person name="Wang C."/>
            <person name="Geng S."/>
            <person name="Li B."/>
            <person name="Dong Q."/>
            <person name="Hou Y."/>
            <person name="Wang H."/>
            <person name="Ai P."/>
            <person name="Liu Z."/>
            <person name="Yi F."/>
            <person name="Sun M."/>
            <person name="An G."/>
            <person name="Cheng J."/>
            <person name="Zhang Y."/>
            <person name="Shi Q."/>
            <person name="Xie Y."/>
            <person name="Shi X."/>
            <person name="Chang Y."/>
            <person name="Huang F."/>
            <person name="Chen Y."/>
            <person name="Hong S."/>
            <person name="Mi L."/>
            <person name="Sun Q."/>
            <person name="Zhang L."/>
            <person name="Zhou B."/>
            <person name="Peng R."/>
            <person name="Zhang X."/>
            <person name="Liu F."/>
        </authorList>
    </citation>
    <scope>NUCLEOTIDE SEQUENCE [LARGE SCALE GENOMIC DNA]</scope>
    <source>
        <strain evidence="3">cv. PA1801</strain>
    </source>
</reference>
<evidence type="ECO:0000259" key="1">
    <source>
        <dbReference type="Pfam" id="PF24626"/>
    </source>
</evidence>
<name>A0A5B6WHI4_9ROSI</name>
<comment type="caution">
    <text evidence="2">The sequence shown here is derived from an EMBL/GenBank/DDBJ whole genome shotgun (WGS) entry which is preliminary data.</text>
</comment>
<evidence type="ECO:0000313" key="3">
    <source>
        <dbReference type="Proteomes" id="UP000325315"/>
    </source>
</evidence>
<gene>
    <name evidence="2" type="ORF">EPI10_021103</name>
</gene>
<dbReference type="OrthoDB" id="998764at2759"/>
<dbReference type="EMBL" id="SMMG02000003">
    <property type="protein sequence ID" value="KAA3480686.1"/>
    <property type="molecule type" value="Genomic_DNA"/>
</dbReference>
<dbReference type="Proteomes" id="UP000325315">
    <property type="component" value="Unassembled WGS sequence"/>
</dbReference>
<dbReference type="PANTHER" id="PTHR46148:SF44">
    <property type="entry name" value="GAG-POL POLYPROTEIN"/>
    <property type="match status" value="1"/>
</dbReference>
<feature type="domain" description="Tf2-1-like SH3-like" evidence="1">
    <location>
        <begin position="30"/>
        <end position="67"/>
    </location>
</feature>
<sequence>MNRSDPRDRRKKLVIKCFLKSPLGRKFCDSTKKGKLSPRFIGSYEILKRNGRIAYHLALPSELERMHNADCGKAISLYTVESRILLSPLESLVVDCVLRVLEFREE</sequence>
<dbReference type="PANTHER" id="PTHR46148">
    <property type="entry name" value="CHROMO DOMAIN-CONTAINING PROTEIN"/>
    <property type="match status" value="1"/>
</dbReference>
<evidence type="ECO:0000313" key="2">
    <source>
        <dbReference type="EMBL" id="KAA3480686.1"/>
    </source>
</evidence>
<accession>A0A5B6WHI4</accession>
<dbReference type="Pfam" id="PF24626">
    <property type="entry name" value="SH3_Tf2-1"/>
    <property type="match status" value="1"/>
</dbReference>
<protein>
    <submittedName>
        <fullName evidence="2">Retrotransposon protein</fullName>
    </submittedName>
</protein>
<organism evidence="2 3">
    <name type="scientific">Gossypium australe</name>
    <dbReference type="NCBI Taxonomy" id="47621"/>
    <lineage>
        <taxon>Eukaryota</taxon>
        <taxon>Viridiplantae</taxon>
        <taxon>Streptophyta</taxon>
        <taxon>Embryophyta</taxon>
        <taxon>Tracheophyta</taxon>
        <taxon>Spermatophyta</taxon>
        <taxon>Magnoliopsida</taxon>
        <taxon>eudicotyledons</taxon>
        <taxon>Gunneridae</taxon>
        <taxon>Pentapetalae</taxon>
        <taxon>rosids</taxon>
        <taxon>malvids</taxon>
        <taxon>Malvales</taxon>
        <taxon>Malvaceae</taxon>
        <taxon>Malvoideae</taxon>
        <taxon>Gossypium</taxon>
    </lineage>
</organism>
<dbReference type="InterPro" id="IPR056924">
    <property type="entry name" value="SH3_Tf2-1"/>
</dbReference>
<keyword evidence="3" id="KW-1185">Reference proteome</keyword>